<accession>A0A0F9BL45</accession>
<gene>
    <name evidence="1" type="ORF">LCGC14_2714010</name>
</gene>
<feature type="non-terminal residue" evidence="1">
    <location>
        <position position="305"/>
    </location>
</feature>
<protein>
    <submittedName>
        <fullName evidence="1">Uncharacterized protein</fullName>
    </submittedName>
</protein>
<dbReference type="AlphaFoldDB" id="A0A0F9BL45"/>
<evidence type="ECO:0000313" key="1">
    <source>
        <dbReference type="EMBL" id="KKK91334.1"/>
    </source>
</evidence>
<dbReference type="Gene3D" id="2.120.10.70">
    <property type="entry name" value="Fucose-specific lectin"/>
    <property type="match status" value="2"/>
</dbReference>
<name>A0A0F9BL45_9ZZZZ</name>
<organism evidence="1">
    <name type="scientific">marine sediment metagenome</name>
    <dbReference type="NCBI Taxonomy" id="412755"/>
    <lineage>
        <taxon>unclassified sequences</taxon>
        <taxon>metagenomes</taxon>
        <taxon>ecological metagenomes</taxon>
    </lineage>
</organism>
<comment type="caution">
    <text evidence="1">The sequence shown here is derived from an EMBL/GenBank/DDBJ whole genome shotgun (WGS) entry which is preliminary data.</text>
</comment>
<sequence length="305" mass="33138">MERYIKRVFSSINRAMSMSIGMIRWKFILMIPLLVVFMVFTGCPTPDGSNGEPGEPGLIWHIDAVDTDAWTYTSIALDDSGYPYISYGAAGQGGVKFVRWTGSAWDGMDASAGPDTVDTEGGSDTSIALDDNGYPHISYYAGGVSGGLKYTHWTGSAWDGLDASVGPDMVDHTDNFVGYDNSIALDTSGYPHISYYDSWNSALKYARWTGSNWDGLDASTGPDFLDVSGAVGKYTSIALDDNGYPHISYSYFDATNYDLKYVRWTGSAWDGLTSSNPDTVDTSGNVGIYTSIALDDNGYPHISYF</sequence>
<reference evidence="1" key="1">
    <citation type="journal article" date="2015" name="Nature">
        <title>Complex archaea that bridge the gap between prokaryotes and eukaryotes.</title>
        <authorList>
            <person name="Spang A."/>
            <person name="Saw J.H."/>
            <person name="Jorgensen S.L."/>
            <person name="Zaremba-Niedzwiedzka K."/>
            <person name="Martijn J."/>
            <person name="Lind A.E."/>
            <person name="van Eijk R."/>
            <person name="Schleper C."/>
            <person name="Guy L."/>
            <person name="Ettema T.J."/>
        </authorList>
    </citation>
    <scope>NUCLEOTIDE SEQUENCE</scope>
</reference>
<dbReference type="EMBL" id="LAZR01048703">
    <property type="protein sequence ID" value="KKK91334.1"/>
    <property type="molecule type" value="Genomic_DNA"/>
</dbReference>
<proteinExistence type="predicted"/>